<keyword evidence="2" id="KW-0433">Leucine-rich repeat</keyword>
<dbReference type="SMART" id="SM00369">
    <property type="entry name" value="LRR_TYP"/>
    <property type="match status" value="9"/>
</dbReference>
<dbReference type="GO" id="GO:0005886">
    <property type="term" value="C:plasma membrane"/>
    <property type="evidence" value="ECO:0007669"/>
    <property type="project" value="TreeGrafter"/>
</dbReference>
<evidence type="ECO:0000256" key="5">
    <source>
        <dbReference type="ARBA" id="ARBA00022737"/>
    </source>
</evidence>
<evidence type="ECO:0000256" key="10">
    <source>
        <dbReference type="SAM" id="Phobius"/>
    </source>
</evidence>
<dbReference type="Pfam" id="PF00560">
    <property type="entry name" value="LRR_1"/>
    <property type="match status" value="1"/>
</dbReference>
<reference evidence="12" key="1">
    <citation type="submission" date="2022-03" db="EMBL/GenBank/DDBJ databases">
        <authorList>
            <person name="Sayadi A."/>
        </authorList>
    </citation>
    <scope>NUCLEOTIDE SEQUENCE</scope>
</reference>
<feature type="region of interest" description="Disordered" evidence="9">
    <location>
        <begin position="487"/>
        <end position="514"/>
    </location>
</feature>
<keyword evidence="13" id="KW-1185">Reference proteome</keyword>
<name>A0A9P0PB03_ACAOB</name>
<evidence type="ECO:0000256" key="11">
    <source>
        <dbReference type="SAM" id="SignalP"/>
    </source>
</evidence>
<feature type="transmembrane region" description="Helical" evidence="10">
    <location>
        <begin position="458"/>
        <end position="477"/>
    </location>
</feature>
<dbReference type="SUPFAM" id="SSF52058">
    <property type="entry name" value="L domain-like"/>
    <property type="match status" value="1"/>
</dbReference>
<proteinExistence type="predicted"/>
<keyword evidence="5" id="KW-0677">Repeat</keyword>
<dbReference type="Proteomes" id="UP001152888">
    <property type="component" value="Unassembled WGS sequence"/>
</dbReference>
<evidence type="ECO:0000256" key="1">
    <source>
        <dbReference type="ARBA" id="ARBA00004167"/>
    </source>
</evidence>
<dbReference type="Gene3D" id="3.80.10.10">
    <property type="entry name" value="Ribonuclease Inhibitor"/>
    <property type="match status" value="2"/>
</dbReference>
<feature type="chain" id="PRO_5040330356" evidence="11">
    <location>
        <begin position="30"/>
        <end position="514"/>
    </location>
</feature>
<keyword evidence="3 10" id="KW-0812">Transmembrane</keyword>
<dbReference type="SMART" id="SM00365">
    <property type="entry name" value="LRR_SD22"/>
    <property type="match status" value="5"/>
</dbReference>
<evidence type="ECO:0000256" key="9">
    <source>
        <dbReference type="SAM" id="MobiDB-lite"/>
    </source>
</evidence>
<evidence type="ECO:0000256" key="7">
    <source>
        <dbReference type="ARBA" id="ARBA00023136"/>
    </source>
</evidence>
<evidence type="ECO:0000256" key="8">
    <source>
        <dbReference type="ARBA" id="ARBA00023180"/>
    </source>
</evidence>
<keyword evidence="4 11" id="KW-0732">Signal</keyword>
<gene>
    <name evidence="12" type="ORF">ACAOBT_LOCUS10067</name>
</gene>
<dbReference type="GO" id="GO:0007165">
    <property type="term" value="P:signal transduction"/>
    <property type="evidence" value="ECO:0007669"/>
    <property type="project" value="TreeGrafter"/>
</dbReference>
<evidence type="ECO:0000313" key="13">
    <source>
        <dbReference type="Proteomes" id="UP001152888"/>
    </source>
</evidence>
<dbReference type="GO" id="GO:0038023">
    <property type="term" value="F:signaling receptor activity"/>
    <property type="evidence" value="ECO:0007669"/>
    <property type="project" value="TreeGrafter"/>
</dbReference>
<feature type="signal peptide" evidence="11">
    <location>
        <begin position="1"/>
        <end position="29"/>
    </location>
</feature>
<protein>
    <submittedName>
        <fullName evidence="12">Uncharacterized protein</fullName>
    </submittedName>
</protein>
<dbReference type="AlphaFoldDB" id="A0A9P0PB03"/>
<sequence length="514" mass="57775">MELSGPDMSGLLCLLWLCLSLNQSTAALALPYNFNSTELMKCSYGERGSLTATCVNANASYFKMTPYRFDQLDETLVCSSCNLKTLESGTFDISGNQIKNLQLSYSKIELLKQKAFVGLIFLKNLNMSHNSITSVYPGTFTGVKKIESIDLSYNNITVLSDDGFLELINLKELNLAYNSIKTISSKAFNGLGNLVLLNLERNNITEVSDVLSKLINLQVLNLRDNQILKLQGSEFTNLLSLLLLDLSFNKLDTPVIEFYPNNSLKSLYITNNYIRSPSLGFLNGLHNLETLDLSYNTIVEIQKATLLGLYHLRFLNISYNRITTFQTGVFTGLPYLELLNMSHNAISYGEITGVFSLHSLFALDLSHNKIPRLDYEALISRLPRLSYLRLEGNPLPCDLEEEMNTYFEADNFKFVLHDPYNNTKSCVLEPTKHSEKVIKETVPELDENRSAGMSGGEVAAVILLCLAYLCLGLLFYVQYRTFRESRNQGPHRATSSVNLISAEDGRPGDEYLRE</sequence>
<organism evidence="12 13">
    <name type="scientific">Acanthoscelides obtectus</name>
    <name type="common">Bean weevil</name>
    <name type="synonym">Bruchus obtectus</name>
    <dbReference type="NCBI Taxonomy" id="200917"/>
    <lineage>
        <taxon>Eukaryota</taxon>
        <taxon>Metazoa</taxon>
        <taxon>Ecdysozoa</taxon>
        <taxon>Arthropoda</taxon>
        <taxon>Hexapoda</taxon>
        <taxon>Insecta</taxon>
        <taxon>Pterygota</taxon>
        <taxon>Neoptera</taxon>
        <taxon>Endopterygota</taxon>
        <taxon>Coleoptera</taxon>
        <taxon>Polyphaga</taxon>
        <taxon>Cucujiformia</taxon>
        <taxon>Chrysomeloidea</taxon>
        <taxon>Chrysomelidae</taxon>
        <taxon>Bruchinae</taxon>
        <taxon>Bruchini</taxon>
        <taxon>Acanthoscelides</taxon>
    </lineage>
</organism>
<dbReference type="EMBL" id="CAKOFQ010006800">
    <property type="protein sequence ID" value="CAH1972570.1"/>
    <property type="molecule type" value="Genomic_DNA"/>
</dbReference>
<accession>A0A9P0PB03</accession>
<evidence type="ECO:0000256" key="3">
    <source>
        <dbReference type="ARBA" id="ARBA00022692"/>
    </source>
</evidence>
<keyword evidence="7 10" id="KW-0472">Membrane</keyword>
<dbReference type="PANTHER" id="PTHR24365:SF541">
    <property type="entry name" value="PROTEIN TOLL-RELATED"/>
    <property type="match status" value="1"/>
</dbReference>
<dbReference type="InterPro" id="IPR003591">
    <property type="entry name" value="Leu-rich_rpt_typical-subtyp"/>
</dbReference>
<feature type="compositionally biased region" description="Basic and acidic residues" evidence="9">
    <location>
        <begin position="503"/>
        <end position="514"/>
    </location>
</feature>
<dbReference type="PROSITE" id="PS51450">
    <property type="entry name" value="LRR"/>
    <property type="match status" value="5"/>
</dbReference>
<dbReference type="Pfam" id="PF13855">
    <property type="entry name" value="LRR_8"/>
    <property type="match status" value="3"/>
</dbReference>
<dbReference type="InterPro" id="IPR032675">
    <property type="entry name" value="LRR_dom_sf"/>
</dbReference>
<evidence type="ECO:0000313" key="12">
    <source>
        <dbReference type="EMBL" id="CAH1972570.1"/>
    </source>
</evidence>
<dbReference type="InterPro" id="IPR001611">
    <property type="entry name" value="Leu-rich_rpt"/>
</dbReference>
<dbReference type="PANTHER" id="PTHR24365">
    <property type="entry name" value="TOLL-LIKE RECEPTOR"/>
    <property type="match status" value="1"/>
</dbReference>
<comment type="subcellular location">
    <subcellularLocation>
        <location evidence="1">Membrane</location>
        <topology evidence="1">Single-pass membrane protein</topology>
    </subcellularLocation>
</comment>
<keyword evidence="8" id="KW-0325">Glycoprotein</keyword>
<evidence type="ECO:0000256" key="2">
    <source>
        <dbReference type="ARBA" id="ARBA00022614"/>
    </source>
</evidence>
<evidence type="ECO:0000256" key="6">
    <source>
        <dbReference type="ARBA" id="ARBA00022989"/>
    </source>
</evidence>
<dbReference type="OrthoDB" id="676979at2759"/>
<comment type="caution">
    <text evidence="12">The sequence shown here is derived from an EMBL/GenBank/DDBJ whole genome shotgun (WGS) entry which is preliminary data.</text>
</comment>
<keyword evidence="6 10" id="KW-1133">Transmembrane helix</keyword>
<evidence type="ECO:0000256" key="4">
    <source>
        <dbReference type="ARBA" id="ARBA00022729"/>
    </source>
</evidence>